<dbReference type="EMBL" id="OZ037952">
    <property type="protein sequence ID" value="CAL1717259.1"/>
    <property type="molecule type" value="Genomic_DNA"/>
</dbReference>
<dbReference type="PANTHER" id="PTHR10903:SF184">
    <property type="entry name" value="GTP-BINDING PROTEIN A"/>
    <property type="match status" value="1"/>
</dbReference>
<protein>
    <recommendedName>
        <fullName evidence="2">G domain-containing protein</fullName>
    </recommendedName>
</protein>
<feature type="domain" description="G" evidence="2">
    <location>
        <begin position="41"/>
        <end position="107"/>
    </location>
</feature>
<proteinExistence type="predicted"/>
<feature type="compositionally biased region" description="Basic and acidic residues" evidence="1">
    <location>
        <begin position="377"/>
        <end position="390"/>
    </location>
</feature>
<reference evidence="4" key="1">
    <citation type="submission" date="2024-04" db="EMBL/GenBank/DDBJ databases">
        <authorList>
            <person name="Shaw F."/>
            <person name="Minotto A."/>
        </authorList>
    </citation>
    <scope>NUCLEOTIDE SEQUENCE [LARGE SCALE GENOMIC DNA]</scope>
</reference>
<feature type="region of interest" description="Disordered" evidence="1">
    <location>
        <begin position="370"/>
        <end position="390"/>
    </location>
</feature>
<dbReference type="InterPro" id="IPR045058">
    <property type="entry name" value="GIMA/IAN/Toc"/>
</dbReference>
<dbReference type="Pfam" id="PF01926">
    <property type="entry name" value="MMR_HSR1"/>
    <property type="match status" value="1"/>
</dbReference>
<sequence>MSKPLPNTPSGSSRTRSSYRPAKVAMEASSDTNYIPPNGITIALMGATGTGKSTFANLASGTWDLQVADNLKSCTTTVEHTKPFYLDGVPVTLIDTPGFDDSVVSDSDILKSIASYLAASFEKGFKLSGVIYMHRISDYKMGGISRRNFSMFRKLCGDQNLKNVMIVTNMWAEVSPAVGEARELELMTDDLLFKAAYEKGAGFMRHDNTAESAHRIIRRIIKNHPEALRIQQELVEEKKDIIDVEAFGVLDRDMERLRMKHKEQLQTLQRQLDLALENKDAETQEELRSVRLEMVNKVVAMNKKHDALSQEYREEKKKADAKIQELVLAIQDERKRAAENQSRFEEIDAERRRENQQMLNTLRLMQDRLEQQAAQAQRDREHQQELDRRERAHQQELERIRQENDRLKFEQLLAQQQRMEKRVYRDEYQDRAHSGVGWQASDSDGSLYASEATEGKRKTMEVHNCSISWDYLSVYASSSSNDYLLTAPEYNSVG</sequence>
<evidence type="ECO:0000313" key="4">
    <source>
        <dbReference type="Proteomes" id="UP001497453"/>
    </source>
</evidence>
<dbReference type="Gene3D" id="3.40.50.300">
    <property type="entry name" value="P-loop containing nucleotide triphosphate hydrolases"/>
    <property type="match status" value="1"/>
</dbReference>
<evidence type="ECO:0000256" key="1">
    <source>
        <dbReference type="SAM" id="MobiDB-lite"/>
    </source>
</evidence>
<organism evidence="3 4">
    <name type="scientific">Somion occarium</name>
    <dbReference type="NCBI Taxonomy" id="3059160"/>
    <lineage>
        <taxon>Eukaryota</taxon>
        <taxon>Fungi</taxon>
        <taxon>Dikarya</taxon>
        <taxon>Basidiomycota</taxon>
        <taxon>Agaricomycotina</taxon>
        <taxon>Agaricomycetes</taxon>
        <taxon>Polyporales</taxon>
        <taxon>Cerrenaceae</taxon>
        <taxon>Somion</taxon>
    </lineage>
</organism>
<dbReference type="PANTHER" id="PTHR10903">
    <property type="entry name" value="GTPASE, IMAP FAMILY MEMBER-RELATED"/>
    <property type="match status" value="1"/>
</dbReference>
<evidence type="ECO:0000313" key="3">
    <source>
        <dbReference type="EMBL" id="CAL1717259.1"/>
    </source>
</evidence>
<dbReference type="InterPro" id="IPR027417">
    <property type="entry name" value="P-loop_NTPase"/>
</dbReference>
<feature type="compositionally biased region" description="Polar residues" evidence="1">
    <location>
        <begin position="8"/>
        <end position="18"/>
    </location>
</feature>
<feature type="region of interest" description="Disordered" evidence="1">
    <location>
        <begin position="1"/>
        <end position="23"/>
    </location>
</feature>
<dbReference type="Proteomes" id="UP001497453">
    <property type="component" value="Chromosome 9"/>
</dbReference>
<accession>A0ABP1ECL8</accession>
<dbReference type="InterPro" id="IPR006073">
    <property type="entry name" value="GTP-bd"/>
</dbReference>
<name>A0ABP1ECL8_9APHY</name>
<dbReference type="SUPFAM" id="SSF52540">
    <property type="entry name" value="P-loop containing nucleoside triphosphate hydrolases"/>
    <property type="match status" value="1"/>
</dbReference>
<keyword evidence="4" id="KW-1185">Reference proteome</keyword>
<gene>
    <name evidence="3" type="ORF">GFSPODELE1_LOCUS11136</name>
</gene>
<evidence type="ECO:0000259" key="2">
    <source>
        <dbReference type="Pfam" id="PF01926"/>
    </source>
</evidence>